<evidence type="ECO:0000256" key="11">
    <source>
        <dbReference type="ARBA" id="ARBA00036868"/>
    </source>
</evidence>
<evidence type="ECO:0000256" key="7">
    <source>
        <dbReference type="ARBA" id="ARBA00022833"/>
    </source>
</evidence>
<dbReference type="Pfam" id="PF01401">
    <property type="entry name" value="Peptidase_M2"/>
    <property type="match status" value="1"/>
</dbReference>
<feature type="binding site" evidence="16">
    <location>
        <position position="516"/>
    </location>
    <ligand>
        <name>chloride</name>
        <dbReference type="ChEBI" id="CHEBI:17996"/>
        <label>1</label>
    </ligand>
</feature>
<dbReference type="PANTHER" id="PTHR10514:SF44">
    <property type="entry name" value="ANGIOTENSIN-CONVERTING ENZYME-RELATED"/>
    <property type="match status" value="1"/>
</dbReference>
<dbReference type="AlphaFoldDB" id="A0A9C6XAM1"/>
<dbReference type="GO" id="GO:0008241">
    <property type="term" value="F:peptidyl-dipeptidase activity"/>
    <property type="evidence" value="ECO:0007669"/>
    <property type="project" value="UniProtKB-EC"/>
</dbReference>
<evidence type="ECO:0000256" key="3">
    <source>
        <dbReference type="ARBA" id="ARBA00022670"/>
    </source>
</evidence>
<evidence type="ECO:0000256" key="8">
    <source>
        <dbReference type="ARBA" id="ARBA00023049"/>
    </source>
</evidence>
<keyword evidence="7 17" id="KW-0862">Zinc</keyword>
<feature type="chain" id="PRO_5039324855" description="Angiotensin-converting enzyme" evidence="23">
    <location>
        <begin position="19"/>
        <end position="652"/>
    </location>
</feature>
<feature type="active site" description="Proton acceptor 1" evidence="13">
    <location>
        <position position="377"/>
    </location>
</feature>
<feature type="binding site" evidence="19">
    <location>
        <position position="380"/>
    </location>
    <ligand>
        <name>Zn(2+)</name>
        <dbReference type="ChEBI" id="CHEBI:29105"/>
        <label>2</label>
        <note>catalytic</note>
    </ligand>
</feature>
<evidence type="ECO:0000256" key="2">
    <source>
        <dbReference type="ARBA" id="ARBA00022645"/>
    </source>
</evidence>
<feature type="disulfide bond" evidence="18 20">
    <location>
        <begin position="345"/>
        <end position="363"/>
    </location>
</feature>
<keyword evidence="4 17" id="KW-0479">Metal-binding</keyword>
<comment type="cofactor">
    <cofactor evidence="21">
        <name>Zn(2+)</name>
        <dbReference type="ChEBI" id="CHEBI:29105"/>
    </cofactor>
    <text evidence="21">Binds 1 zinc ion per subunit.</text>
</comment>
<feature type="compositionally biased region" description="Low complexity" evidence="22">
    <location>
        <begin position="632"/>
        <end position="652"/>
    </location>
</feature>
<comment type="catalytic activity">
    <reaction evidence="11">
        <text>Release of a C-terminal dipeptide, oligopeptide-|-Xaa-Yaa, when Xaa is not Pro, and Yaa is neither Asp nor Glu. Thus, conversion of angiotensin I to angiotensin II, with increase in vasoconstrictor activity, but no action on angiotensin II.</text>
        <dbReference type="EC" id="3.4.15.1"/>
    </reaction>
</comment>
<evidence type="ECO:0000256" key="12">
    <source>
        <dbReference type="ARBA" id="ARBA00039858"/>
    </source>
</evidence>
<feature type="active site" description="Proton donor 2" evidence="15">
    <location>
        <position position="507"/>
    </location>
</feature>
<proteinExistence type="inferred from homology"/>
<feature type="region of interest" description="Disordered" evidence="22">
    <location>
        <begin position="612"/>
        <end position="652"/>
    </location>
</feature>
<feature type="binding site" evidence="17">
    <location>
        <position position="376"/>
    </location>
    <ligand>
        <name>Zn(2+)</name>
        <dbReference type="ChEBI" id="CHEBI:29105"/>
        <label>1</label>
        <note>catalytic</note>
    </ligand>
</feature>
<gene>
    <name evidence="25" type="primary">LOC113217744</name>
</gene>
<dbReference type="GO" id="GO:0046872">
    <property type="term" value="F:metal ion binding"/>
    <property type="evidence" value="ECO:0007669"/>
    <property type="project" value="UniProtKB-KW"/>
</dbReference>
<feature type="active site" description="Proton acceptor 2" evidence="15">
    <location>
        <position position="377"/>
    </location>
</feature>
<feature type="disulfide bond" evidence="20">
    <location>
        <begin position="143"/>
        <end position="151"/>
    </location>
</feature>
<evidence type="ECO:0000256" key="10">
    <source>
        <dbReference type="ARBA" id="ARBA00023180"/>
    </source>
</evidence>
<feature type="binding site" evidence="17">
    <location>
        <position position="404"/>
    </location>
    <ligand>
        <name>Zn(2+)</name>
        <dbReference type="ChEBI" id="CHEBI:29105"/>
        <label>1</label>
        <note>catalytic</note>
    </ligand>
</feature>
<evidence type="ECO:0000256" key="9">
    <source>
        <dbReference type="ARBA" id="ARBA00023157"/>
    </source>
</evidence>
<feature type="binding site" evidence="19">
    <location>
        <position position="404"/>
    </location>
    <ligand>
        <name>Zn(2+)</name>
        <dbReference type="ChEBI" id="CHEBI:29105"/>
        <label>2</label>
        <note>catalytic</note>
    </ligand>
</feature>
<evidence type="ECO:0000256" key="21">
    <source>
        <dbReference type="RuleBase" id="RU361144"/>
    </source>
</evidence>
<dbReference type="Proteomes" id="UP000504606">
    <property type="component" value="Unplaced"/>
</dbReference>
<feature type="signal peptide" evidence="23">
    <location>
        <begin position="1"/>
        <end position="18"/>
    </location>
</feature>
<dbReference type="PRINTS" id="PR00791">
    <property type="entry name" value="PEPDIPTASEA"/>
</dbReference>
<organism evidence="24 25">
    <name type="scientific">Frankliniella occidentalis</name>
    <name type="common">Western flower thrips</name>
    <name type="synonym">Euthrips occidentalis</name>
    <dbReference type="NCBI Taxonomy" id="133901"/>
    <lineage>
        <taxon>Eukaryota</taxon>
        <taxon>Metazoa</taxon>
        <taxon>Ecdysozoa</taxon>
        <taxon>Arthropoda</taxon>
        <taxon>Hexapoda</taxon>
        <taxon>Insecta</taxon>
        <taxon>Pterygota</taxon>
        <taxon>Neoptera</taxon>
        <taxon>Paraneoptera</taxon>
        <taxon>Thysanoptera</taxon>
        <taxon>Terebrantia</taxon>
        <taxon>Thripoidea</taxon>
        <taxon>Thripidae</taxon>
        <taxon>Frankliniella</taxon>
    </lineage>
</organism>
<evidence type="ECO:0000256" key="22">
    <source>
        <dbReference type="SAM" id="MobiDB-lite"/>
    </source>
</evidence>
<dbReference type="PROSITE" id="PS52011">
    <property type="entry name" value="PEPTIDASE_M2"/>
    <property type="match status" value="1"/>
</dbReference>
<keyword evidence="6 21" id="KW-0378">Hydrolase</keyword>
<feature type="binding site" evidence="17">
    <location>
        <position position="380"/>
    </location>
    <ligand>
        <name>Zn(2+)</name>
        <dbReference type="ChEBI" id="CHEBI:29105"/>
        <label>1</label>
        <note>catalytic</note>
    </ligand>
</feature>
<comment type="similarity">
    <text evidence="1 20 21">Belongs to the peptidase M2 family.</text>
</comment>
<dbReference type="RefSeq" id="XP_052132137.1">
    <property type="nucleotide sequence ID" value="XM_052276177.1"/>
</dbReference>
<evidence type="ECO:0000256" key="23">
    <source>
        <dbReference type="SAM" id="SignalP"/>
    </source>
</evidence>
<keyword evidence="3 21" id="KW-0645">Protease</keyword>
<evidence type="ECO:0000256" key="6">
    <source>
        <dbReference type="ARBA" id="ARBA00022801"/>
    </source>
</evidence>
<evidence type="ECO:0000313" key="25">
    <source>
        <dbReference type="RefSeq" id="XP_052132137.1"/>
    </source>
</evidence>
<evidence type="ECO:0000256" key="14">
    <source>
        <dbReference type="PIRSR" id="PIRSR601548-10"/>
    </source>
</evidence>
<dbReference type="GO" id="GO:0006508">
    <property type="term" value="P:proteolysis"/>
    <property type="evidence" value="ECO:0007669"/>
    <property type="project" value="UniProtKB-KW"/>
</dbReference>
<evidence type="ECO:0000256" key="15">
    <source>
        <dbReference type="PIRSR" id="PIRSR601548-11"/>
    </source>
</evidence>
<dbReference type="CDD" id="cd06461">
    <property type="entry name" value="M2_ACE"/>
    <property type="match status" value="1"/>
</dbReference>
<evidence type="ECO:0000256" key="16">
    <source>
        <dbReference type="PIRSR" id="PIRSR601548-2"/>
    </source>
</evidence>
<dbReference type="GO" id="GO:0005615">
    <property type="term" value="C:extracellular space"/>
    <property type="evidence" value="ECO:0007669"/>
    <property type="project" value="TreeGrafter"/>
</dbReference>
<evidence type="ECO:0000256" key="20">
    <source>
        <dbReference type="PROSITE-ProRule" id="PRU01355"/>
    </source>
</evidence>
<sequence>MRAVTMCLALGALAVALAAPQQQDQPAKTYTEEDAKQYLNKLNAELLQHSNMAAIAEWAYASNITDETLQNKLKVAADTARFQKEAWKETVKYPWTTYKDPNVRRQFKKLSVLGAAALPEDKYEKLDKIVSDMQNVYSTAKICDFKNREKCDLNLEPELTLLLAKSRDPEELKHVWAEFRKEAGDKVRKQFVQYVELTNEAARLNNFSDASEEWVKDYESAEFRNQIQELWLQLRPLYEQIHAYVRRRLNEQYGDAVVKKDGLIPAHLLGNMWSQTWGNVYDISTPYPGKQPVDATSAMVEKGFDAIKMFKMSEEFFTSLNLSAMPDTFWQRSILKKPEGRSLICHASAWDFYDGEDFRIKQCTQVTMEQLLVAHHEMGHVQYFLQYKNQPASYRDGANPGFHEAVGDTIALSVSTPKHLRKVGLLPADSKDDPQSELNYLYNMGLEKIAFLPFGYLMDLWRWDVFKGKTSPDNYNCEWWRLRQEYQGIEAPVDRSEDNFDPGSKYHTIASVPYIRYFVSYVIQFQFHAALCEKAGQFDPKDPERMPLHQCDIYQSKEAGNLFGKMLSLGSSKPWPEAMEIVTGQRKMDASGLMAYFRPLLKWLEEENKKTGEKIGWDASAPRHGCKRTSSEAKAAPAPAASSAAAAPSSSR</sequence>
<dbReference type="InterPro" id="IPR001548">
    <property type="entry name" value="Peptidase_M2"/>
</dbReference>
<dbReference type="GO" id="GO:0005886">
    <property type="term" value="C:plasma membrane"/>
    <property type="evidence" value="ECO:0007669"/>
    <property type="project" value="TreeGrafter"/>
</dbReference>
<evidence type="ECO:0000256" key="18">
    <source>
        <dbReference type="PIRSR" id="PIRSR601548-4"/>
    </source>
</evidence>
<dbReference type="EC" id="3.4.-.-" evidence="21"/>
<evidence type="ECO:0000313" key="24">
    <source>
        <dbReference type="Proteomes" id="UP000504606"/>
    </source>
</evidence>
<dbReference type="Gene3D" id="1.10.1370.30">
    <property type="match status" value="1"/>
</dbReference>
<dbReference type="GeneID" id="113217744"/>
<feature type="disulfide bond" evidence="18">
    <location>
        <begin position="532"/>
        <end position="551"/>
    </location>
</feature>
<dbReference type="KEGG" id="foc:113217744"/>
<evidence type="ECO:0000256" key="1">
    <source>
        <dbReference type="ARBA" id="ARBA00008139"/>
    </source>
</evidence>
<keyword evidence="10 14" id="KW-0325">Glycoprotein</keyword>
<name>A0A9C6XAM1_FRAOC</name>
<reference evidence="25" key="1">
    <citation type="journal article" date="2018" name="Proc. Natl. Acad. Sci. U.S.A.">
        <title>Phylogenomics and the evolution of hemipteroid insects.</title>
        <authorList>
            <person name="Johnson K.P."/>
            <person name="Dietrich C.H."/>
            <person name="Friedrich F."/>
            <person name="Beutel R.G."/>
            <person name="Wipfler B."/>
            <person name="Peters R.S."/>
            <person name="Allen J.M."/>
            <person name="Petersen M."/>
            <person name="Donath A."/>
            <person name="Walden K.K."/>
            <person name="Kozlov A.M."/>
            <person name="Podsiadlowski L."/>
            <person name="Mayer C."/>
            <person name="Meusemann K."/>
            <person name="Vasilikopoulos A."/>
            <person name="Waterhouse R.M."/>
            <person name="Cameron S.L."/>
            <person name="Weirauch C."/>
            <person name="Swanson D.R."/>
            <person name="Percy D.M."/>
            <person name="Hardy N.B."/>
            <person name="Terry I."/>
            <person name="Liu S."/>
            <person name="Zhou X."/>
            <person name="Misof B."/>
            <person name="Robertson H.M."/>
            <person name="Yoshizawa K."/>
        </authorList>
    </citation>
    <scope>NUCLEOTIDE SEQUENCE</scope>
    <source>
        <tissue evidence="25">Whole organism</tissue>
    </source>
</reference>
<keyword evidence="8 21" id="KW-0482">Metalloprotease</keyword>
<feature type="binding site" evidence="16">
    <location>
        <position position="218"/>
    </location>
    <ligand>
        <name>chloride</name>
        <dbReference type="ChEBI" id="CHEBI:17996"/>
        <label>1</label>
    </ligand>
</feature>
<reference evidence="25" key="2">
    <citation type="submission" date="2025-08" db="UniProtKB">
        <authorList>
            <consortium name="RefSeq"/>
        </authorList>
    </citation>
    <scope>IDENTIFICATION</scope>
    <source>
        <tissue evidence="25">Whole organism</tissue>
    </source>
</reference>
<dbReference type="FunFam" id="1.10.1370.30:FF:000004">
    <property type="entry name" value="Angiotensin-converting enzyme"/>
    <property type="match status" value="1"/>
</dbReference>
<evidence type="ECO:0000256" key="19">
    <source>
        <dbReference type="PIRSR" id="PIRSR601548-8"/>
    </source>
</evidence>
<comment type="caution">
    <text evidence="20">Lacks conserved residue(s) required for the propagation of feature annotation.</text>
</comment>
<protein>
    <recommendedName>
        <fullName evidence="12 21">Angiotensin-converting enzyme</fullName>
        <ecNumber evidence="21">3.4.-.-</ecNumber>
    </recommendedName>
</protein>
<dbReference type="SUPFAM" id="SSF55486">
    <property type="entry name" value="Metalloproteases ('zincins'), catalytic domain"/>
    <property type="match status" value="1"/>
</dbReference>
<feature type="binding site" evidence="19">
    <location>
        <position position="376"/>
    </location>
    <ligand>
        <name>Zn(2+)</name>
        <dbReference type="ChEBI" id="CHEBI:29105"/>
        <label>2</label>
        <note>catalytic</note>
    </ligand>
</feature>
<dbReference type="PANTHER" id="PTHR10514">
    <property type="entry name" value="ANGIOTENSIN-CONVERTING ENZYME"/>
    <property type="match status" value="1"/>
</dbReference>
<keyword evidence="2 21" id="KW-0121">Carboxypeptidase</keyword>
<keyword evidence="5 23" id="KW-0732">Signal</keyword>
<evidence type="ECO:0000256" key="5">
    <source>
        <dbReference type="ARBA" id="ARBA00022729"/>
    </source>
</evidence>
<keyword evidence="9 18" id="KW-1015">Disulfide bond</keyword>
<dbReference type="GO" id="GO:0004180">
    <property type="term" value="F:carboxypeptidase activity"/>
    <property type="evidence" value="ECO:0007669"/>
    <property type="project" value="UniProtKB-KW"/>
</dbReference>
<feature type="active site" description="Proton donor 1" evidence="13">
    <location>
        <position position="507"/>
    </location>
</feature>
<evidence type="ECO:0000256" key="4">
    <source>
        <dbReference type="ARBA" id="ARBA00022723"/>
    </source>
</evidence>
<feature type="glycosylation site" description="N-linked (GlcNAc...) asparagine" evidence="14">
    <location>
        <position position="63"/>
    </location>
</feature>
<evidence type="ECO:0000256" key="17">
    <source>
        <dbReference type="PIRSR" id="PIRSR601548-3"/>
    </source>
</evidence>
<keyword evidence="24" id="KW-1185">Reference proteome</keyword>
<evidence type="ECO:0000256" key="13">
    <source>
        <dbReference type="PIRSR" id="PIRSR601548-1"/>
    </source>
</evidence>
<accession>A0A9C6XAM1</accession>
<dbReference type="GO" id="GO:0008237">
    <property type="term" value="F:metallopeptidase activity"/>
    <property type="evidence" value="ECO:0007669"/>
    <property type="project" value="UniProtKB-KW"/>
</dbReference>